<evidence type="ECO:0000313" key="1">
    <source>
        <dbReference type="EMBL" id="QJX81412.1"/>
    </source>
</evidence>
<dbReference type="Proteomes" id="UP000501076">
    <property type="component" value="Plasmid pFDU301D"/>
</dbReference>
<reference evidence="1 2" key="1">
    <citation type="submission" date="2019-10" db="EMBL/GenBank/DDBJ databases">
        <title>Complete genome sequences for adaption low water activity.</title>
        <authorList>
            <person name="Zhao L."/>
            <person name="Zhong J."/>
        </authorList>
    </citation>
    <scope>NUCLEOTIDE SEQUENCE [LARGE SCALE GENOMIC DNA]</scope>
    <source>
        <strain evidence="1 2">FDU301</strain>
        <plasmid evidence="2">pfdu301d</plasmid>
    </source>
</reference>
<dbReference type="RefSeq" id="WP_098287935.1">
    <property type="nucleotide sequence ID" value="NZ_CP045276.1"/>
</dbReference>
<evidence type="ECO:0000313" key="2">
    <source>
        <dbReference type="Proteomes" id="UP000501076"/>
    </source>
</evidence>
<proteinExistence type="predicted"/>
<organism evidence="1 2">
    <name type="scientific">Priestia megaterium</name>
    <name type="common">Bacillus megaterium</name>
    <dbReference type="NCBI Taxonomy" id="1404"/>
    <lineage>
        <taxon>Bacteria</taxon>
        <taxon>Bacillati</taxon>
        <taxon>Bacillota</taxon>
        <taxon>Bacilli</taxon>
        <taxon>Bacillales</taxon>
        <taxon>Bacillaceae</taxon>
        <taxon>Priestia</taxon>
    </lineage>
</organism>
<protein>
    <submittedName>
        <fullName evidence="1">Uncharacterized protein</fullName>
    </submittedName>
</protein>
<name>A0A6M6E3B7_PRIMG</name>
<geneLocation type="plasmid" evidence="2">
    <name>pfdu301d</name>
</geneLocation>
<gene>
    <name evidence="1" type="ORF">FDZ14_35515</name>
</gene>
<accession>A0A6M6E3B7</accession>
<keyword evidence="1" id="KW-0614">Plasmid</keyword>
<dbReference type="AlphaFoldDB" id="A0A6M6E3B7"/>
<dbReference type="EMBL" id="CP045276">
    <property type="protein sequence ID" value="QJX81412.1"/>
    <property type="molecule type" value="Genomic_DNA"/>
</dbReference>
<sequence length="159" mass="18618">MEKQRMKLAIDEEAQAYIHSYKEEKGLRYTGDAIAQICKEHEIAKSNEWSLKYISEVVSNHLHESLKNEFQNLREEIQTLKGEMTKTKLGANAADKNTQILIEYMNGLFFHHGFKGLMTTSMQEMDSTRVARETVEKRIANQRQKRIDWEESRGKQQSH</sequence>